<dbReference type="PANTHER" id="PTHR11544">
    <property type="entry name" value="COLD SHOCK DOMAIN CONTAINING PROTEINS"/>
    <property type="match status" value="1"/>
</dbReference>
<dbReference type="OrthoDB" id="9810590at2"/>
<accession>A0A378LT52</accession>
<evidence type="ECO:0000313" key="5">
    <source>
        <dbReference type="Proteomes" id="UP000255297"/>
    </source>
</evidence>
<keyword evidence="5" id="KW-1185">Reference proteome</keyword>
<dbReference type="InterPro" id="IPR012340">
    <property type="entry name" value="NA-bd_OB-fold"/>
</dbReference>
<keyword evidence="2" id="KW-0963">Cytoplasm</keyword>
<feature type="domain" description="CSD" evidence="3">
    <location>
        <begin position="4"/>
        <end position="67"/>
    </location>
</feature>
<dbReference type="RefSeq" id="WP_031565400.1">
    <property type="nucleotide sequence ID" value="NZ_CAAAIS010000003.1"/>
</dbReference>
<dbReference type="AlphaFoldDB" id="A0A378LT52"/>
<evidence type="ECO:0000256" key="1">
    <source>
        <dbReference type="ARBA" id="ARBA00004496"/>
    </source>
</evidence>
<proteinExistence type="predicted"/>
<evidence type="ECO:0000256" key="2">
    <source>
        <dbReference type="ARBA" id="ARBA00022490"/>
    </source>
</evidence>
<evidence type="ECO:0000259" key="3">
    <source>
        <dbReference type="PROSITE" id="PS51857"/>
    </source>
</evidence>
<dbReference type="STRING" id="1122170.GCA_000701265_00780"/>
<dbReference type="GO" id="GO:0003676">
    <property type="term" value="F:nucleic acid binding"/>
    <property type="evidence" value="ECO:0007669"/>
    <property type="project" value="InterPro"/>
</dbReference>
<dbReference type="Gene3D" id="2.40.50.140">
    <property type="entry name" value="Nucleic acid-binding proteins"/>
    <property type="match status" value="1"/>
</dbReference>
<dbReference type="SMART" id="SM00357">
    <property type="entry name" value="CSP"/>
    <property type="match status" value="1"/>
</dbReference>
<reference evidence="4 5" key="1">
    <citation type="submission" date="2018-06" db="EMBL/GenBank/DDBJ databases">
        <authorList>
            <consortium name="Pathogen Informatics"/>
            <person name="Doyle S."/>
        </authorList>
    </citation>
    <scope>NUCLEOTIDE SEQUENCE [LARGE SCALE GENOMIC DNA]</scope>
    <source>
        <strain evidence="4 5">NCTC11532</strain>
    </source>
</reference>
<dbReference type="SUPFAM" id="SSF50249">
    <property type="entry name" value="Nucleic acid-binding proteins"/>
    <property type="match status" value="1"/>
</dbReference>
<sequence>MEDLVEGTVKWFNTQKGYGFIISNEVEYFVHYKFIKVSGFKNLTIGDKVSFIKIKNEKGYQAHEVRLLN</sequence>
<name>A0A378LT52_9GAMM</name>
<dbReference type="InterPro" id="IPR012156">
    <property type="entry name" value="Cold_shock_CspA"/>
</dbReference>
<dbReference type="InterPro" id="IPR002059">
    <property type="entry name" value="CSP_DNA-bd"/>
</dbReference>
<evidence type="ECO:0000313" key="4">
    <source>
        <dbReference type="EMBL" id="STY29520.1"/>
    </source>
</evidence>
<dbReference type="PRINTS" id="PR00050">
    <property type="entry name" value="COLDSHOCK"/>
</dbReference>
<protein>
    <submittedName>
        <fullName evidence="4">Stress protein, member of the CspA-family</fullName>
    </submittedName>
</protein>
<comment type="subcellular location">
    <subcellularLocation>
        <location evidence="1">Cytoplasm</location>
    </subcellularLocation>
</comment>
<dbReference type="Pfam" id="PF00313">
    <property type="entry name" value="CSD"/>
    <property type="match status" value="1"/>
</dbReference>
<gene>
    <name evidence="4" type="primary">cspC_3</name>
    <name evidence="4" type="ORF">NCTC11532_01707</name>
</gene>
<organism evidence="4 5">
    <name type="scientific">Legionella wadsworthii</name>
    <dbReference type="NCBI Taxonomy" id="28088"/>
    <lineage>
        <taxon>Bacteria</taxon>
        <taxon>Pseudomonadati</taxon>
        <taxon>Pseudomonadota</taxon>
        <taxon>Gammaproteobacteria</taxon>
        <taxon>Legionellales</taxon>
        <taxon>Legionellaceae</taxon>
        <taxon>Legionella</taxon>
    </lineage>
</organism>
<dbReference type="PROSITE" id="PS51857">
    <property type="entry name" value="CSD_2"/>
    <property type="match status" value="1"/>
</dbReference>
<dbReference type="GO" id="GO:0005829">
    <property type="term" value="C:cytosol"/>
    <property type="evidence" value="ECO:0007669"/>
    <property type="project" value="UniProtKB-ARBA"/>
</dbReference>
<dbReference type="CDD" id="cd04458">
    <property type="entry name" value="CSP_CDS"/>
    <property type="match status" value="1"/>
</dbReference>
<dbReference type="PIRSF" id="PIRSF002599">
    <property type="entry name" value="Cold_shock_A"/>
    <property type="match status" value="1"/>
</dbReference>
<dbReference type="InterPro" id="IPR011129">
    <property type="entry name" value="CSD"/>
</dbReference>
<dbReference type="InterPro" id="IPR050181">
    <property type="entry name" value="Cold_shock_domain"/>
</dbReference>
<dbReference type="EMBL" id="UGPB01000001">
    <property type="protein sequence ID" value="STY29520.1"/>
    <property type="molecule type" value="Genomic_DNA"/>
</dbReference>
<dbReference type="Proteomes" id="UP000255297">
    <property type="component" value="Unassembled WGS sequence"/>
</dbReference>